<proteinExistence type="predicted"/>
<dbReference type="Proteomes" id="UP000251197">
    <property type="component" value="Unassembled WGS sequence"/>
</dbReference>
<evidence type="ECO:0000313" key="1">
    <source>
        <dbReference type="EMBL" id="SQA98866.1"/>
    </source>
</evidence>
<evidence type="ECO:0000313" key="2">
    <source>
        <dbReference type="Proteomes" id="UP000251197"/>
    </source>
</evidence>
<protein>
    <submittedName>
        <fullName evidence="1">Uncharacterized protein</fullName>
    </submittedName>
</protein>
<accession>A0A2X2T116</accession>
<sequence>MGWEMHITRAEHVWDGESHPIFAEEWIQCVNNDPELSFESEKWTISRPVARR</sequence>
<gene>
    <name evidence="1" type="ORF">NCTC12120_02765</name>
</gene>
<organism evidence="1 2">
    <name type="scientific">Cedecea neteri</name>
    <dbReference type="NCBI Taxonomy" id="158822"/>
    <lineage>
        <taxon>Bacteria</taxon>
        <taxon>Pseudomonadati</taxon>
        <taxon>Pseudomonadota</taxon>
        <taxon>Gammaproteobacteria</taxon>
        <taxon>Enterobacterales</taxon>
        <taxon>Enterobacteriaceae</taxon>
        <taxon>Cedecea</taxon>
    </lineage>
</organism>
<dbReference type="EMBL" id="UAVU01000003">
    <property type="protein sequence ID" value="SQA98866.1"/>
    <property type="molecule type" value="Genomic_DNA"/>
</dbReference>
<name>A0A2X2T116_9ENTR</name>
<reference evidence="1 2" key="1">
    <citation type="submission" date="2018-06" db="EMBL/GenBank/DDBJ databases">
        <authorList>
            <consortium name="Pathogen Informatics"/>
            <person name="Doyle S."/>
        </authorList>
    </citation>
    <scope>NUCLEOTIDE SEQUENCE [LARGE SCALE GENOMIC DNA]</scope>
    <source>
        <strain evidence="1 2">NCTC12120</strain>
    </source>
</reference>
<dbReference type="AlphaFoldDB" id="A0A2X2T116"/>